<evidence type="ECO:0000256" key="1">
    <source>
        <dbReference type="ARBA" id="ARBA00022516"/>
    </source>
</evidence>
<keyword evidence="7 8" id="KW-0275">Fatty acid biosynthesis</keyword>
<accession>A0ABN6RQ86</accession>
<evidence type="ECO:0000256" key="3">
    <source>
        <dbReference type="ARBA" id="ARBA00022723"/>
    </source>
</evidence>
<keyword evidence="3 8" id="KW-0479">Metal-binding</keyword>
<sequence length="124" mass="13489">MIKGIGLDLAEIDRIQDLWDRFGQRFAQKLLTEAEQAQLPAKFPVPRLAALFAGKEAAVKALGTGFREGIGFQSIEILHLPSGKPEITFHGRGREKCRELGVTGAHISLTHTRDTAAATVILEG</sequence>
<dbReference type="InterPro" id="IPR037143">
    <property type="entry name" value="4-PPantetheinyl_Trfase_dom_sf"/>
</dbReference>
<keyword evidence="11" id="KW-1185">Reference proteome</keyword>
<keyword evidence="1 8" id="KW-0444">Lipid biosynthesis</keyword>
<evidence type="ECO:0000256" key="8">
    <source>
        <dbReference type="HAMAP-Rule" id="MF_00101"/>
    </source>
</evidence>
<keyword evidence="2 8" id="KW-0808">Transferase</keyword>
<evidence type="ECO:0000256" key="7">
    <source>
        <dbReference type="ARBA" id="ARBA00023160"/>
    </source>
</evidence>
<dbReference type="NCBIfam" id="TIGR00516">
    <property type="entry name" value="acpS"/>
    <property type="match status" value="1"/>
</dbReference>
<dbReference type="Proteomes" id="UP001061361">
    <property type="component" value="Chromosome"/>
</dbReference>
<dbReference type="HAMAP" id="MF_00101">
    <property type="entry name" value="AcpS"/>
    <property type="match status" value="1"/>
</dbReference>
<dbReference type="EMBL" id="AP026708">
    <property type="protein sequence ID" value="BDQ32564.1"/>
    <property type="molecule type" value="Genomic_DNA"/>
</dbReference>
<feature type="binding site" evidence="8">
    <location>
        <position position="8"/>
    </location>
    <ligand>
        <name>Mg(2+)</name>
        <dbReference type="ChEBI" id="CHEBI:18420"/>
    </ligand>
</feature>
<dbReference type="RefSeq" id="WP_264982635.1">
    <property type="nucleotide sequence ID" value="NZ_AP026708.1"/>
</dbReference>
<proteinExistence type="inferred from homology"/>
<dbReference type="NCBIfam" id="TIGR00556">
    <property type="entry name" value="pantethn_trn"/>
    <property type="match status" value="1"/>
</dbReference>
<dbReference type="Pfam" id="PF01648">
    <property type="entry name" value="ACPS"/>
    <property type="match status" value="1"/>
</dbReference>
<evidence type="ECO:0000313" key="10">
    <source>
        <dbReference type="EMBL" id="BDQ32564.1"/>
    </source>
</evidence>
<evidence type="ECO:0000256" key="4">
    <source>
        <dbReference type="ARBA" id="ARBA00022832"/>
    </source>
</evidence>
<dbReference type="InterPro" id="IPR002582">
    <property type="entry name" value="ACPS"/>
</dbReference>
<comment type="subcellular location">
    <subcellularLocation>
        <location evidence="8">Cytoplasm</location>
    </subcellularLocation>
</comment>
<dbReference type="InterPro" id="IPR008278">
    <property type="entry name" value="4-PPantetheinyl_Trfase_dom"/>
</dbReference>
<comment type="function">
    <text evidence="8">Transfers the 4'-phosphopantetheine moiety from coenzyme A to a Ser of acyl-carrier-protein.</text>
</comment>
<keyword evidence="6 8" id="KW-0443">Lipid metabolism</keyword>
<name>A0ABN6RQ86_9BACT</name>
<organism evidence="10 11">
    <name type="scientific">Pseudodesulfovibrio portus</name>
    <dbReference type="NCBI Taxonomy" id="231439"/>
    <lineage>
        <taxon>Bacteria</taxon>
        <taxon>Pseudomonadati</taxon>
        <taxon>Thermodesulfobacteriota</taxon>
        <taxon>Desulfovibrionia</taxon>
        <taxon>Desulfovibrionales</taxon>
        <taxon>Desulfovibrionaceae</taxon>
    </lineage>
</organism>
<protein>
    <recommendedName>
        <fullName evidence="8">Holo-[acyl-carrier-protein] synthase</fullName>
        <shortName evidence="8">Holo-ACP synthase</shortName>
        <ecNumber evidence="8">2.7.8.7</ecNumber>
    </recommendedName>
    <alternativeName>
        <fullName evidence="8">4'-phosphopantetheinyl transferase AcpS</fullName>
    </alternativeName>
</protein>
<comment type="catalytic activity">
    <reaction evidence="8">
        <text>apo-[ACP] + CoA = holo-[ACP] + adenosine 3',5'-bisphosphate + H(+)</text>
        <dbReference type="Rhea" id="RHEA:12068"/>
        <dbReference type="Rhea" id="RHEA-COMP:9685"/>
        <dbReference type="Rhea" id="RHEA-COMP:9690"/>
        <dbReference type="ChEBI" id="CHEBI:15378"/>
        <dbReference type="ChEBI" id="CHEBI:29999"/>
        <dbReference type="ChEBI" id="CHEBI:57287"/>
        <dbReference type="ChEBI" id="CHEBI:58343"/>
        <dbReference type="ChEBI" id="CHEBI:64479"/>
        <dbReference type="EC" id="2.7.8.7"/>
    </reaction>
</comment>
<dbReference type="EC" id="2.7.8.7" evidence="8"/>
<evidence type="ECO:0000256" key="6">
    <source>
        <dbReference type="ARBA" id="ARBA00023098"/>
    </source>
</evidence>
<keyword evidence="8" id="KW-0963">Cytoplasm</keyword>
<dbReference type="NCBIfam" id="NF011251">
    <property type="entry name" value="PRK14657.1"/>
    <property type="match status" value="1"/>
</dbReference>
<dbReference type="Gene3D" id="3.90.470.20">
    <property type="entry name" value="4'-phosphopantetheinyl transferase domain"/>
    <property type="match status" value="1"/>
</dbReference>
<evidence type="ECO:0000313" key="11">
    <source>
        <dbReference type="Proteomes" id="UP001061361"/>
    </source>
</evidence>
<keyword evidence="4 8" id="KW-0276">Fatty acid metabolism</keyword>
<evidence type="ECO:0000259" key="9">
    <source>
        <dbReference type="Pfam" id="PF01648"/>
    </source>
</evidence>
<gene>
    <name evidence="8 10" type="primary">acpS</name>
    <name evidence="10" type="ORF">JCM14722_01060</name>
</gene>
<evidence type="ECO:0000256" key="2">
    <source>
        <dbReference type="ARBA" id="ARBA00022679"/>
    </source>
</evidence>
<keyword evidence="5 8" id="KW-0460">Magnesium</keyword>
<comment type="similarity">
    <text evidence="8">Belongs to the P-Pant transferase superfamily. AcpS family.</text>
</comment>
<feature type="binding site" evidence="8">
    <location>
        <position position="56"/>
    </location>
    <ligand>
        <name>Mg(2+)</name>
        <dbReference type="ChEBI" id="CHEBI:18420"/>
    </ligand>
</feature>
<dbReference type="InterPro" id="IPR004568">
    <property type="entry name" value="Ppantetheine-prot_Trfase_dom"/>
</dbReference>
<comment type="cofactor">
    <cofactor evidence="8">
        <name>Mg(2+)</name>
        <dbReference type="ChEBI" id="CHEBI:18420"/>
    </cofactor>
</comment>
<feature type="domain" description="4'-phosphopantetheinyl transferase" evidence="9">
    <location>
        <begin position="4"/>
        <end position="102"/>
    </location>
</feature>
<reference evidence="10" key="1">
    <citation type="submission" date="2022-08" db="EMBL/GenBank/DDBJ databases">
        <title>Genome Sequence of the sulphate-reducing bacterium, Pseudodesulfovibrio portus JCM14722.</title>
        <authorList>
            <person name="Kondo R."/>
            <person name="Kataoka T."/>
        </authorList>
    </citation>
    <scope>NUCLEOTIDE SEQUENCE</scope>
    <source>
        <strain evidence="10">JCM 14722</strain>
    </source>
</reference>
<dbReference type="SUPFAM" id="SSF56214">
    <property type="entry name" value="4'-phosphopantetheinyl transferase"/>
    <property type="match status" value="1"/>
</dbReference>
<evidence type="ECO:0000256" key="5">
    <source>
        <dbReference type="ARBA" id="ARBA00022842"/>
    </source>
</evidence>